<protein>
    <submittedName>
        <fullName evidence="4">UvrD-like helicase C-terminal domain-containing protein</fullName>
    </submittedName>
</protein>
<keyword evidence="5" id="KW-1185">Reference proteome</keyword>
<keyword evidence="4" id="KW-0347">Helicase</keyword>
<dbReference type="AlphaFoldDB" id="A0A1H5W0T6"/>
<dbReference type="CDD" id="cd18809">
    <property type="entry name" value="SF1_C_RecD"/>
    <property type="match status" value="1"/>
</dbReference>
<proteinExistence type="predicted"/>
<evidence type="ECO:0000313" key="5">
    <source>
        <dbReference type="Proteomes" id="UP000236737"/>
    </source>
</evidence>
<keyword evidence="1" id="KW-0547">Nucleotide-binding</keyword>
<dbReference type="CDD" id="cd17933">
    <property type="entry name" value="DEXSc_RecD-like"/>
    <property type="match status" value="1"/>
</dbReference>
<dbReference type="InterPro" id="IPR050534">
    <property type="entry name" value="Coronavir_polyprotein_1ab"/>
</dbReference>
<dbReference type="GO" id="GO:0003678">
    <property type="term" value="F:DNA helicase activity"/>
    <property type="evidence" value="ECO:0007669"/>
    <property type="project" value="UniProtKB-ARBA"/>
</dbReference>
<feature type="domain" description="UvrD-like helicase C-terminal" evidence="3">
    <location>
        <begin position="435"/>
        <end position="484"/>
    </location>
</feature>
<dbReference type="Pfam" id="PF13604">
    <property type="entry name" value="AAA_30"/>
    <property type="match status" value="1"/>
</dbReference>
<sequence length="493" mass="57055">MRFPRFSYLYLMFIYSNPLHMNSSLFYSLLQKKFPFQPTYKQDIFFQKIAIFLTEPDNRTIFVLKGYAGTGKTTVISTIVNNLADINKKYVLLAPTGRAAKVIANYSNKPAFTIHKKIYFPKKSSGGGVSFTLQQNKHKNTIFIVDEASMISDTNSDSKLYENGSLLDDLISYVYSGTNCKMILLGDTAQLPPVNLDISPALDIQTLGMNYDKEVEHIELDEVMRQEENSGILHNATELRELLKDSFITEFKFNVRKYKDIVRLTDGYDIQDAINSAYSNYSIEDTAFIVRSNKRANQYNEQIRTKILDKESELSTGDFLMVVKNNYFWLKDSDEAGFIANGDIIEVLEIFNMKELYGFKFAKVKIRMVDYPSQIPFETVLLLDTIKSESPSLTYEESNRLYQEVLKDYEGETKFNQFQKIKANEYFNGLQVKFSYAITCHKSQGGQWNTVFIEQPYLPDGINRDYIRWLYTAMTRAKNKLYLIGFKDESFEE</sequence>
<evidence type="ECO:0000256" key="2">
    <source>
        <dbReference type="ARBA" id="ARBA00022840"/>
    </source>
</evidence>
<evidence type="ECO:0000313" key="4">
    <source>
        <dbReference type="EMBL" id="SEF93122.1"/>
    </source>
</evidence>
<dbReference type="GO" id="GO:0005524">
    <property type="term" value="F:ATP binding"/>
    <property type="evidence" value="ECO:0007669"/>
    <property type="project" value="UniProtKB-KW"/>
</dbReference>
<reference evidence="5" key="1">
    <citation type="submission" date="2016-10" db="EMBL/GenBank/DDBJ databases">
        <authorList>
            <person name="Varghese N."/>
            <person name="Submissions S."/>
        </authorList>
    </citation>
    <scope>NUCLEOTIDE SEQUENCE [LARGE SCALE GENOMIC DNA]</scope>
    <source>
        <strain evidence="5">CGMCC 1.9230</strain>
    </source>
</reference>
<evidence type="ECO:0000256" key="1">
    <source>
        <dbReference type="ARBA" id="ARBA00022741"/>
    </source>
</evidence>
<dbReference type="InterPro" id="IPR027785">
    <property type="entry name" value="UvrD-like_helicase_C"/>
</dbReference>
<keyword evidence="2" id="KW-0067">ATP-binding</keyword>
<dbReference type="EMBL" id="FNVP01000004">
    <property type="protein sequence ID" value="SEF93122.1"/>
    <property type="molecule type" value="Genomic_DNA"/>
</dbReference>
<dbReference type="Pfam" id="PF13538">
    <property type="entry name" value="UvrD_C_2"/>
    <property type="match status" value="1"/>
</dbReference>
<name>A0A1H5W0T6_9FLAO</name>
<dbReference type="Proteomes" id="UP000236737">
    <property type="component" value="Unassembled WGS sequence"/>
</dbReference>
<dbReference type="PANTHER" id="PTHR43788:SF6">
    <property type="entry name" value="DNA HELICASE B"/>
    <property type="match status" value="1"/>
</dbReference>
<accession>A0A1H5W0T6</accession>
<dbReference type="Gene3D" id="3.40.50.300">
    <property type="entry name" value="P-loop containing nucleotide triphosphate hydrolases"/>
    <property type="match status" value="2"/>
</dbReference>
<dbReference type="SUPFAM" id="SSF52540">
    <property type="entry name" value="P-loop containing nucleoside triphosphate hydrolases"/>
    <property type="match status" value="1"/>
</dbReference>
<gene>
    <name evidence="4" type="ORF">SAMN04488130_10415</name>
</gene>
<evidence type="ECO:0000259" key="3">
    <source>
        <dbReference type="Pfam" id="PF13538"/>
    </source>
</evidence>
<keyword evidence="4" id="KW-0378">Hydrolase</keyword>
<dbReference type="PANTHER" id="PTHR43788">
    <property type="entry name" value="DNA2/NAM7 HELICASE FAMILY MEMBER"/>
    <property type="match status" value="1"/>
</dbReference>
<dbReference type="InterPro" id="IPR027417">
    <property type="entry name" value="P-loop_NTPase"/>
</dbReference>
<organism evidence="4 5">
    <name type="scientific">Flavobacterium urumqiense</name>
    <dbReference type="NCBI Taxonomy" id="935224"/>
    <lineage>
        <taxon>Bacteria</taxon>
        <taxon>Pseudomonadati</taxon>
        <taxon>Bacteroidota</taxon>
        <taxon>Flavobacteriia</taxon>
        <taxon>Flavobacteriales</taxon>
        <taxon>Flavobacteriaceae</taxon>
        <taxon>Flavobacterium</taxon>
    </lineage>
</organism>